<accession>D7CP08</accession>
<evidence type="ECO:0000313" key="10">
    <source>
        <dbReference type="Proteomes" id="UP000000378"/>
    </source>
</evidence>
<comment type="pathway">
    <text evidence="1 7">Amino-acid biosynthesis; L-proline biosynthesis; L-glutamate 5-semialdehyde from L-glutamate: step 2/2.</text>
</comment>
<dbReference type="InterPro" id="IPR000965">
    <property type="entry name" value="GPR_dom"/>
</dbReference>
<evidence type="ECO:0000256" key="2">
    <source>
        <dbReference type="ARBA" id="ARBA00022605"/>
    </source>
</evidence>
<keyword evidence="10" id="KW-1185">Reference proteome</keyword>
<evidence type="ECO:0000259" key="8">
    <source>
        <dbReference type="Pfam" id="PF00171"/>
    </source>
</evidence>
<dbReference type="InterPro" id="IPR015590">
    <property type="entry name" value="Aldehyde_DH_dom"/>
</dbReference>
<protein>
    <recommendedName>
        <fullName evidence="7">Gamma-glutamyl phosphate reductase</fullName>
        <shortName evidence="7">GPR</shortName>
        <ecNumber evidence="7">1.2.1.41</ecNumber>
    </recommendedName>
    <alternativeName>
        <fullName evidence="7">Glutamate-5-semialdehyde dehydrogenase</fullName>
    </alternativeName>
    <alternativeName>
        <fullName evidence="7">Glutamyl-gamma-semialdehyde dehydrogenase</fullName>
        <shortName evidence="7">GSA dehydrogenase</shortName>
    </alternativeName>
</protein>
<dbReference type="NCBIfam" id="NF001221">
    <property type="entry name" value="PRK00197.1"/>
    <property type="match status" value="1"/>
</dbReference>
<dbReference type="PROSITE" id="PS01223">
    <property type="entry name" value="PROA"/>
    <property type="match status" value="1"/>
</dbReference>
<keyword evidence="4 7" id="KW-0521">NADP</keyword>
<comment type="similarity">
    <text evidence="7">Belongs to the gamma-glutamyl phosphate reductase family.</text>
</comment>
<dbReference type="FunFam" id="3.40.309.10:FF:000006">
    <property type="entry name" value="Gamma-glutamyl phosphate reductase"/>
    <property type="match status" value="1"/>
</dbReference>
<comment type="catalytic activity">
    <reaction evidence="6 7">
        <text>L-glutamate 5-semialdehyde + phosphate + NADP(+) = L-glutamyl 5-phosphate + NADPH + H(+)</text>
        <dbReference type="Rhea" id="RHEA:19541"/>
        <dbReference type="ChEBI" id="CHEBI:15378"/>
        <dbReference type="ChEBI" id="CHEBI:43474"/>
        <dbReference type="ChEBI" id="CHEBI:57783"/>
        <dbReference type="ChEBI" id="CHEBI:58066"/>
        <dbReference type="ChEBI" id="CHEBI:58274"/>
        <dbReference type="ChEBI" id="CHEBI:58349"/>
        <dbReference type="EC" id="1.2.1.41"/>
    </reaction>
</comment>
<dbReference type="UniPathway" id="UPA00098">
    <property type="reaction ID" value="UER00360"/>
</dbReference>
<dbReference type="HAMAP" id="MF_00412">
    <property type="entry name" value="ProA"/>
    <property type="match status" value="1"/>
</dbReference>
<evidence type="ECO:0000256" key="1">
    <source>
        <dbReference type="ARBA" id="ARBA00004985"/>
    </source>
</evidence>
<evidence type="ECO:0000256" key="4">
    <source>
        <dbReference type="ARBA" id="ARBA00022857"/>
    </source>
</evidence>
<dbReference type="GO" id="GO:0055129">
    <property type="term" value="P:L-proline biosynthetic process"/>
    <property type="evidence" value="ECO:0007669"/>
    <property type="project" value="UniProtKB-UniRule"/>
</dbReference>
<keyword evidence="2 7" id="KW-0028">Amino-acid biosynthesis</keyword>
<dbReference type="InterPro" id="IPR016161">
    <property type="entry name" value="Ald_DH/histidinol_DH"/>
</dbReference>
<sequence length="424" mass="46340">MERGVRIFMKMQLYEMGRKAREAARILATASTSQKNKALMAMARALREEKSEILAANAVDMENGRKQGLTAALLDRLLLTEARIEDMAAGVEDVASLPDPIGEVIKMWRRPNGLEIGRMRVPLGVIGIIYESRPNVTADAASLCLKTGNAILLRGGEEAINSNRAIARIIAGAAQNCGIPEGAIQFVDSASREDAIELMRMNEFLDVLIPRGGKGLKEAVQANATVPVIMTGMGNCHTYVDEFADVEMATRIIINAKTQRPSVCNATETLLVHEKIAEKFLPGACAELLQRGVELRGCERTRAIVPGVKPATEQDWETEYLDLILAIRVVNSLEEAISHINRYGTMHTEAIVTKDYDNARRFLAAVDAACVFVNASTRFTDGFQFGFGAEMGISTQKLHARGPMGLEELTSTKFIVFGSGQIRE</sequence>
<dbReference type="InterPro" id="IPR020593">
    <property type="entry name" value="G-glutamylP_reductase_CS"/>
</dbReference>
<name>D7CP08_SYNLT</name>
<dbReference type="NCBIfam" id="TIGR00407">
    <property type="entry name" value="proA"/>
    <property type="match status" value="1"/>
</dbReference>
<dbReference type="AlphaFoldDB" id="D7CP08"/>
<dbReference type="STRING" id="643648.Slip_1685"/>
<dbReference type="HOGENOM" id="CLU_030231_0_0_9"/>
<evidence type="ECO:0000256" key="3">
    <source>
        <dbReference type="ARBA" id="ARBA00022650"/>
    </source>
</evidence>
<comment type="subcellular location">
    <subcellularLocation>
        <location evidence="7">Cytoplasm</location>
    </subcellularLocation>
</comment>
<dbReference type="KEGG" id="slp:Slip_1685"/>
<gene>
    <name evidence="7" type="primary">proA</name>
    <name evidence="9" type="ordered locus">Slip_1685</name>
</gene>
<keyword evidence="7" id="KW-0963">Cytoplasm</keyword>
<dbReference type="Gene3D" id="3.40.605.10">
    <property type="entry name" value="Aldehyde Dehydrogenase, Chain A, domain 1"/>
    <property type="match status" value="1"/>
</dbReference>
<reference evidence="10" key="1">
    <citation type="journal article" date="2010" name="Stand. Genomic Sci.">
        <title>Complete genome sequence of Syntrophothermus lipocalidus type strain (TGB-C1T).</title>
        <authorList>
            <consortium name="US DOE Joint Genome Institute (JGI-PGF)"/>
            <person name="Djao O."/>
            <person name="Zhang X."/>
            <person name="Lucas S."/>
            <person name="Lapidus A."/>
            <person name="Glavina Del Rio T."/>
            <person name="Nolan M."/>
            <person name="Tice H."/>
            <person name="Cheng J."/>
            <person name="Han C."/>
            <person name="Tapia R."/>
            <person name="Goodwin L."/>
            <person name="Pitluck S."/>
            <person name="Liolios K."/>
            <person name="Ivanova N."/>
            <person name="Mavromatis K."/>
            <person name="Mikhailova N."/>
            <person name="Ovchinnikova G."/>
            <person name="Pati A."/>
            <person name="Brambilla E."/>
            <person name="Chen A."/>
            <person name="Palaniappan K."/>
            <person name="Land M."/>
            <person name="Hauser L."/>
            <person name="Chang Y."/>
            <person name="Jeffries C."/>
            <person name="Rohde M."/>
            <person name="Sikorski J."/>
            <person name="Spring S."/>
            <person name="Goker M."/>
            <person name="Detter J."/>
            <person name="Woyke T."/>
            <person name="Bristow J."/>
            <person name="Eisen J."/>
            <person name="Markowitz V."/>
            <person name="Hugenholtz P."/>
            <person name="Kyrpides N."/>
            <person name="Klenk H."/>
        </authorList>
    </citation>
    <scope>NUCLEOTIDE SEQUENCE [LARGE SCALE GENOMIC DNA]</scope>
    <source>
        <strain evidence="10">DSM 12680 / TGB-C1</strain>
    </source>
</reference>
<reference evidence="9 10" key="2">
    <citation type="journal article" date="2010" name="Stand. Genomic Sci.">
        <title>Complete genome sequence of Syntrophothermus lipocalidus type strain (TGB-C1).</title>
        <authorList>
            <person name="Djao O.D."/>
            <person name="Zhang X."/>
            <person name="Lucas S."/>
            <person name="Lapidus A."/>
            <person name="Del Rio T.G."/>
            <person name="Nolan M."/>
            <person name="Tice H."/>
            <person name="Cheng J.F."/>
            <person name="Han C."/>
            <person name="Tapia R."/>
            <person name="Goodwin L."/>
            <person name="Pitluck S."/>
            <person name="Liolios K."/>
            <person name="Ivanova N."/>
            <person name="Mavromatis K."/>
            <person name="Mikhailova N."/>
            <person name="Ovchinnikova G."/>
            <person name="Pati A."/>
            <person name="Brambilla E."/>
            <person name="Chen A."/>
            <person name="Palaniappan K."/>
            <person name="Land M."/>
            <person name="Hauser L."/>
            <person name="Chang Y.J."/>
            <person name="Jeffries C.D."/>
            <person name="Rohde M."/>
            <person name="Sikorski J."/>
            <person name="Spring S."/>
            <person name="Goker M."/>
            <person name="Detter J.C."/>
            <person name="Woyke T."/>
            <person name="Bristow J."/>
            <person name="Eisen J.A."/>
            <person name="Markowitz V."/>
            <person name="Hugenholtz P."/>
            <person name="Kyrpides N.C."/>
            <person name="Klenk H.P."/>
        </authorList>
    </citation>
    <scope>NUCLEOTIDE SEQUENCE [LARGE SCALE GENOMIC DNA]</scope>
    <source>
        <strain evidence="10">DSM 12680 / TGB-C1</strain>
    </source>
</reference>
<organism evidence="9 10">
    <name type="scientific">Syntrophothermus lipocalidus (strain DSM 12680 / TGB-C1)</name>
    <dbReference type="NCBI Taxonomy" id="643648"/>
    <lineage>
        <taxon>Bacteria</taxon>
        <taxon>Bacillati</taxon>
        <taxon>Bacillota</taxon>
        <taxon>Clostridia</taxon>
        <taxon>Eubacteriales</taxon>
        <taxon>Syntrophomonadaceae</taxon>
        <taxon>Syntrophothermus</taxon>
    </lineage>
</organism>
<dbReference type="GO" id="GO:0050661">
    <property type="term" value="F:NADP binding"/>
    <property type="evidence" value="ECO:0007669"/>
    <property type="project" value="InterPro"/>
</dbReference>
<dbReference type="Proteomes" id="UP000000378">
    <property type="component" value="Chromosome"/>
</dbReference>
<feature type="domain" description="Aldehyde dehydrogenase" evidence="8">
    <location>
        <begin position="324"/>
        <end position="414"/>
    </location>
</feature>
<dbReference type="InterPro" id="IPR016162">
    <property type="entry name" value="Ald_DH_N"/>
</dbReference>
<dbReference type="eggNOG" id="COG0014">
    <property type="taxonomic scope" value="Bacteria"/>
</dbReference>
<dbReference type="EMBL" id="CP002048">
    <property type="protein sequence ID" value="ADI02443.1"/>
    <property type="molecule type" value="Genomic_DNA"/>
</dbReference>
<evidence type="ECO:0000313" key="9">
    <source>
        <dbReference type="EMBL" id="ADI02443.1"/>
    </source>
</evidence>
<dbReference type="Gene3D" id="3.40.309.10">
    <property type="entry name" value="Aldehyde Dehydrogenase, Chain A, domain 2"/>
    <property type="match status" value="1"/>
</dbReference>
<proteinExistence type="inferred from homology"/>
<evidence type="ECO:0000256" key="7">
    <source>
        <dbReference type="HAMAP-Rule" id="MF_00412"/>
    </source>
</evidence>
<dbReference type="PANTHER" id="PTHR11063">
    <property type="entry name" value="GLUTAMATE SEMIALDEHYDE DEHYDROGENASE"/>
    <property type="match status" value="1"/>
</dbReference>
<dbReference type="PIRSF" id="PIRSF000151">
    <property type="entry name" value="GPR"/>
    <property type="match status" value="1"/>
</dbReference>
<feature type="domain" description="Aldehyde dehydrogenase" evidence="8">
    <location>
        <begin position="15"/>
        <end position="284"/>
    </location>
</feature>
<dbReference type="SUPFAM" id="SSF53720">
    <property type="entry name" value="ALDH-like"/>
    <property type="match status" value="1"/>
</dbReference>
<dbReference type="PANTHER" id="PTHR11063:SF8">
    <property type="entry name" value="DELTA-1-PYRROLINE-5-CARBOXYLATE SYNTHASE"/>
    <property type="match status" value="1"/>
</dbReference>
<dbReference type="InterPro" id="IPR016163">
    <property type="entry name" value="Ald_DH_C"/>
</dbReference>
<dbReference type="Pfam" id="PF00171">
    <property type="entry name" value="Aldedh"/>
    <property type="match status" value="2"/>
</dbReference>
<dbReference type="GO" id="GO:0004350">
    <property type="term" value="F:glutamate-5-semialdehyde dehydrogenase activity"/>
    <property type="evidence" value="ECO:0007669"/>
    <property type="project" value="UniProtKB-UniRule"/>
</dbReference>
<keyword evidence="5 7" id="KW-0560">Oxidoreductase</keyword>
<dbReference type="GO" id="GO:0005737">
    <property type="term" value="C:cytoplasm"/>
    <property type="evidence" value="ECO:0007669"/>
    <property type="project" value="UniProtKB-SubCell"/>
</dbReference>
<evidence type="ECO:0000256" key="6">
    <source>
        <dbReference type="ARBA" id="ARBA00049024"/>
    </source>
</evidence>
<comment type="function">
    <text evidence="7">Catalyzes the NADPH-dependent reduction of L-glutamate 5-phosphate into L-glutamate 5-semialdehyde and phosphate. The product spontaneously undergoes cyclization to form 1-pyrroline-5-carboxylate.</text>
</comment>
<dbReference type="InterPro" id="IPR012134">
    <property type="entry name" value="Glu-5-SA_DH"/>
</dbReference>
<dbReference type="EC" id="1.2.1.41" evidence="7"/>
<keyword evidence="3 7" id="KW-0641">Proline biosynthesis</keyword>
<evidence type="ECO:0000256" key="5">
    <source>
        <dbReference type="ARBA" id="ARBA00023002"/>
    </source>
</evidence>
<dbReference type="CDD" id="cd07079">
    <property type="entry name" value="ALDH_F18-19_ProA-GPR"/>
    <property type="match status" value="1"/>
</dbReference>